<sequence length="1804" mass="204682">MAQWSRRSATISNHFCWNQKIPENRYLLYVTFICPYAQRAAIVRQLKGLEEYLPLAHVNHQLDSNGWRFATKEELASVPEGDTRYGTADPLYGFERINQLYKKASSDFVGQERGNIVNNESGEMIRFFNTEFNEVLPEEYSKIDIYPQELQAQIDKFVESVADVVAQKAYKTAFAGSEDDFQDAYSALLEALKSADEHLAQSQANGSQYAVGSSVTEADIKLYTSTVRLSQAYYKGYDAKVVSLARDYPHLHKWLKNLYQIPAFKDTTDFLKLTLGAESKIGHPRSEKFEAVLDLDKLDDEGSPIKNDAVHNGVFIFPSYAPPEGWTRGAPLFELVVQLNAAAPVSKKGILCTNVPKDGKTAFQRSNFQRYPLSTSFTKDTTIRVPIYSPGPYNLYIEYENEEQEKVKTPDHYFVVPPNLMVNDKYVPFNAINIQTVVSKWAGPLDNWDKLFRYINEKGYDMIHFTPLQERGSSNSPYSIRDQLRFDPNLFKDTESAISFIHRTTEKHNLLSLTDVVWNHTSDDSPWLRDHPDAGYNAETAPHLTSAIELDKALLEYSDKLADLGLPTELKSESDLKKLVDGIQDHVLGPLELWQYYVFDKKSSLKDLRKAHEIGGVSPSTIPDDTDVSDVKQLASFILKRASIHEKPILGDRFSNKLDPNKFLSYLLTLAGDDFNEIEKKASQIIDEINVSLYATFDDDIRSIKAQIADRARYLRLADNGPKLGPITKENRFTESYFTRFEGKDGKEYALANNGWIWGGNPLVDFASSESRAYIRREVIVWSDCVKLRYGKGPEDSPHVWKRMIEYTRNSAKAFSGFRLDNCHSTPLHVGEALLDAARSVNPDLYVVAELFTGSEEMDKIFVERLGINSLIREAMQAWSVEELSRLVHKHGGRPIGSLTWMPLDDFSFPCNKEPTAGKYSEGHSELEIPHVLANQAPHALFMDCTHDNQTPAQVRTVGDTLSTAALVAFCSSAIGTTFGFDETYPELLDIVNETRTYDYDFKTGIAEARRKMNDVRDSLAAESKDAASDQEMYIHHEGQYITIQRYNTVTGEGWFLIARTKFTDSPGNQILSPVILKGTNVKYEFGYTLKKVGEYSKDDKYLTSIPTKLEEVSLPPVEHNGDEAIIRVDNNFVPGSIAVFSTKIANVDASLDSYVKKGAVEASLGLDLYDLNAILYRCEPEERDASNGMEGVYNIPNYGPLVYAGLQGWVSVLKQAVWRNDLAHPLCDHLREGFWAADYIVNRLEKYSKNSKKLHKFHAWLKSRVDAIRDVPYFLRPHYFALVVGVAYEAARFRVLRQLDDHIKTATNFVQSLALTSVQMCGYMNNTSLLPDKNIPCLAAGLPHFSNDYMRCWGRDVFISYRGLLIVPGRHEDAKQHILGFAKTLKHGLIPNLLDAGRNPRYNARDAAWFFARAVEEYVTHVPHGEQILDETVSRRFPLDDTYVSWDDERAFSYETSIRDILYEILSRHAKGIKYREANAGPNLDSQMKDEGFNVEVYVDWNTGLVHGGSQWNCGTWMDKMGESEKAGNKGVPGTPRDGAAVELQGLLKSTLRFVNGLHKKGLFEHTEVEKPDGSKISLIEWESLIQENFEKCFFVPEDPAEDDHYEINPDVVNRRGIYKDLFKSGKEYEDYQLRANFPIAMCVAPELFTPKNALSAINKADEIIRGPVGMRTLDPSDWNYRPNYNNSEDSEDFATSKGRNYHQGPEWVWLFGYFIRAFLYFNHFADNGGEGSPTEELLTEVNKRISGHKKWIRESPWAGITELTNQNGALCHDSSPTQAWSTSCLLDLYYDLWNSAQYKEKT</sequence>
<evidence type="ECO:0000256" key="15">
    <source>
        <dbReference type="ARBA" id="ARBA00025780"/>
    </source>
</evidence>
<comment type="function">
    <text evidence="3">Multifunctional enzyme acting as 1,4-alpha-D-glucan:1,4-alpha-D-glucan 4-alpha-D-glycosyltransferase and amylo-1,6-glucosidase in glycogen degradation.</text>
</comment>
<keyword evidence="14" id="KW-0326">Glycosidase</keyword>
<name>A0AAW0VKN5_CANAR</name>
<dbReference type="InterPro" id="IPR006421">
    <property type="entry name" value="Glycogen_debranch_met"/>
</dbReference>
<comment type="subcellular location">
    <subcellularLocation>
        <location evidence="4">Cytoplasm</location>
    </subcellularLocation>
</comment>
<protein>
    <recommendedName>
        <fullName evidence="7">Glycogen debranching enzyme</fullName>
        <ecNumber evidence="5">2.4.1.25</ecNumber>
        <ecNumber evidence="6">3.2.1.33</ecNumber>
    </recommendedName>
    <alternativeName>
        <fullName evidence="16">Glycogen debrancher</fullName>
    </alternativeName>
</protein>
<evidence type="ECO:0000256" key="1">
    <source>
        <dbReference type="ARBA" id="ARBA00000439"/>
    </source>
</evidence>
<evidence type="ECO:0000256" key="5">
    <source>
        <dbReference type="ARBA" id="ARBA00012560"/>
    </source>
</evidence>
<dbReference type="PANTHER" id="PTHR10569:SF2">
    <property type="entry name" value="GLYCOGEN DEBRANCHING ENZYME"/>
    <property type="match status" value="1"/>
</dbReference>
<dbReference type="SUPFAM" id="SSF48208">
    <property type="entry name" value="Six-hairpin glycosidases"/>
    <property type="match status" value="1"/>
</dbReference>
<keyword evidence="9" id="KW-0328">Glycosyltransferase</keyword>
<evidence type="ECO:0000256" key="10">
    <source>
        <dbReference type="ARBA" id="ARBA00022679"/>
    </source>
</evidence>
<dbReference type="Pfam" id="PF06202">
    <property type="entry name" value="GDE_C"/>
    <property type="match status" value="1"/>
</dbReference>
<dbReference type="Gene3D" id="3.40.30.10">
    <property type="entry name" value="Glutaredoxin"/>
    <property type="match status" value="1"/>
</dbReference>
<evidence type="ECO:0000313" key="18">
    <source>
        <dbReference type="EMBL" id="KAK8442714.1"/>
    </source>
</evidence>
<evidence type="ECO:0000256" key="13">
    <source>
        <dbReference type="ARBA" id="ARBA00023268"/>
    </source>
</evidence>
<proteinExistence type="inferred from homology"/>
<dbReference type="Gene3D" id="3.20.20.80">
    <property type="entry name" value="Glycosidases"/>
    <property type="match status" value="2"/>
</dbReference>
<evidence type="ECO:0000256" key="7">
    <source>
        <dbReference type="ARBA" id="ARBA00020723"/>
    </source>
</evidence>
<dbReference type="FunFam" id="1.50.10.10:FF:000039">
    <property type="entry name" value="Glycogen debranching enzyme Gdb1, putative"/>
    <property type="match status" value="1"/>
</dbReference>
<dbReference type="FunFam" id="3.20.20.80:FF:000242">
    <property type="entry name" value="Glycogen debranching enzyme Gdb1, putative"/>
    <property type="match status" value="1"/>
</dbReference>
<dbReference type="GO" id="GO:0004134">
    <property type="term" value="F:4-alpha-glucanotransferase activity"/>
    <property type="evidence" value="ECO:0007669"/>
    <property type="project" value="UniProtKB-EC"/>
</dbReference>
<dbReference type="CDD" id="cd11327">
    <property type="entry name" value="AmyAc_Glg_debranch_2"/>
    <property type="match status" value="1"/>
</dbReference>
<dbReference type="InterPro" id="IPR008928">
    <property type="entry name" value="6-hairpin_glycosidase_sf"/>
</dbReference>
<dbReference type="PROSITE" id="PS50405">
    <property type="entry name" value="GST_CTER"/>
    <property type="match status" value="1"/>
</dbReference>
<dbReference type="Pfam" id="PF14699">
    <property type="entry name" value="hGDE_N"/>
    <property type="match status" value="1"/>
</dbReference>
<keyword evidence="11" id="KW-0378">Hydrolase</keyword>
<dbReference type="EC" id="2.4.1.25" evidence="5"/>
<dbReference type="InterPro" id="IPR010987">
    <property type="entry name" value="Glutathione-S-Trfase_C-like"/>
</dbReference>
<evidence type="ECO:0000256" key="14">
    <source>
        <dbReference type="ARBA" id="ARBA00023295"/>
    </source>
</evidence>
<dbReference type="Gene3D" id="1.20.1050.10">
    <property type="match status" value="1"/>
</dbReference>
<dbReference type="EC" id="3.2.1.33" evidence="6"/>
<dbReference type="EMBL" id="PEKT03000001">
    <property type="protein sequence ID" value="KAK8442714.1"/>
    <property type="molecule type" value="Genomic_DNA"/>
</dbReference>
<comment type="similarity">
    <text evidence="15">Belongs to the glycogen debranching enzyme family.</text>
</comment>
<comment type="catalytic activity">
    <reaction evidence="1">
        <text>Transfers a segment of a (1-&gt;4)-alpha-D-glucan to a new position in an acceptor, which may be glucose or a (1-&gt;4)-alpha-D-glucan.</text>
        <dbReference type="EC" id="2.4.1.25"/>
    </reaction>
</comment>
<dbReference type="InterPro" id="IPR036282">
    <property type="entry name" value="Glutathione-S-Trfase_C_sf"/>
</dbReference>
<comment type="catalytic activity">
    <reaction evidence="2">
        <text>Hydrolysis of (1-&gt;6)-alpha-D-glucosidic branch linkages in glycogen phosphorylase limit dextrin.</text>
        <dbReference type="EC" id="3.2.1.33"/>
    </reaction>
</comment>
<keyword evidence="8" id="KW-0963">Cytoplasm</keyword>
<dbReference type="Gene3D" id="1.50.10.10">
    <property type="match status" value="1"/>
</dbReference>
<evidence type="ECO:0000256" key="12">
    <source>
        <dbReference type="ARBA" id="ARBA00023056"/>
    </source>
</evidence>
<dbReference type="Proteomes" id="UP000230249">
    <property type="component" value="Unassembled WGS sequence"/>
</dbReference>
<dbReference type="InterPro" id="IPR032792">
    <property type="entry name" value="AGL_glucanoTrfase"/>
</dbReference>
<dbReference type="Pfam" id="PF14701">
    <property type="entry name" value="hDGE_amylase"/>
    <property type="match status" value="1"/>
</dbReference>
<dbReference type="InterPro" id="IPR029436">
    <property type="entry name" value="AGL_euk_N"/>
</dbReference>
<dbReference type="GO" id="GO:0005737">
    <property type="term" value="C:cytoplasm"/>
    <property type="evidence" value="ECO:0007669"/>
    <property type="project" value="UniProtKB-SubCell"/>
</dbReference>
<evidence type="ECO:0000313" key="19">
    <source>
        <dbReference type="Proteomes" id="UP000230249"/>
    </source>
</evidence>
<dbReference type="InterPro" id="IPR032788">
    <property type="entry name" value="AGL_central"/>
</dbReference>
<evidence type="ECO:0000256" key="2">
    <source>
        <dbReference type="ARBA" id="ARBA00000927"/>
    </source>
</evidence>
<dbReference type="SUPFAM" id="SSF47616">
    <property type="entry name" value="GST C-terminal domain-like"/>
    <property type="match status" value="1"/>
</dbReference>
<dbReference type="NCBIfam" id="TIGR01531">
    <property type="entry name" value="glyc_debranch"/>
    <property type="match status" value="1"/>
</dbReference>
<dbReference type="FunFam" id="3.20.20.80:FF:000070">
    <property type="entry name" value="GDB1p Glycogen debranching enzyme"/>
    <property type="match status" value="1"/>
</dbReference>
<keyword evidence="10" id="KW-0808">Transferase</keyword>
<evidence type="ECO:0000259" key="17">
    <source>
        <dbReference type="PROSITE" id="PS50405"/>
    </source>
</evidence>
<gene>
    <name evidence="18" type="ORF">B9J08_01061</name>
</gene>
<evidence type="ECO:0000256" key="4">
    <source>
        <dbReference type="ARBA" id="ARBA00004496"/>
    </source>
</evidence>
<evidence type="ECO:0000256" key="6">
    <source>
        <dbReference type="ARBA" id="ARBA00012778"/>
    </source>
</evidence>
<dbReference type="GO" id="GO:0004135">
    <property type="term" value="F:amylo-alpha-1,6-glucosidase activity"/>
    <property type="evidence" value="ECO:0007669"/>
    <property type="project" value="UniProtKB-EC"/>
</dbReference>
<dbReference type="InterPro" id="IPR032790">
    <property type="entry name" value="GDE_C"/>
</dbReference>
<comment type="caution">
    <text evidence="18">The sequence shown here is derived from an EMBL/GenBank/DDBJ whole genome shotgun (WGS) entry which is preliminary data.</text>
</comment>
<evidence type="ECO:0000256" key="11">
    <source>
        <dbReference type="ARBA" id="ARBA00022801"/>
    </source>
</evidence>
<dbReference type="InterPro" id="IPR017853">
    <property type="entry name" value="GH"/>
</dbReference>
<evidence type="ECO:0000256" key="8">
    <source>
        <dbReference type="ARBA" id="ARBA00022490"/>
    </source>
</evidence>
<keyword evidence="19" id="KW-1185">Reference proteome</keyword>
<feature type="domain" description="GST C-terminal" evidence="17">
    <location>
        <begin position="147"/>
        <end position="281"/>
    </location>
</feature>
<evidence type="ECO:0000256" key="3">
    <source>
        <dbReference type="ARBA" id="ARBA00003530"/>
    </source>
</evidence>
<dbReference type="InterPro" id="IPR012341">
    <property type="entry name" value="6hp_glycosidase-like_sf"/>
</dbReference>
<dbReference type="Pfam" id="PF13410">
    <property type="entry name" value="GST_C_2"/>
    <property type="match status" value="1"/>
</dbReference>
<keyword evidence="13" id="KW-0511">Multifunctional enzyme</keyword>
<organism evidence="18 19">
    <name type="scientific">Candidozyma auris</name>
    <name type="common">Yeast</name>
    <name type="synonym">Candida auris</name>
    <dbReference type="NCBI Taxonomy" id="498019"/>
    <lineage>
        <taxon>Eukaryota</taxon>
        <taxon>Fungi</taxon>
        <taxon>Dikarya</taxon>
        <taxon>Ascomycota</taxon>
        <taxon>Saccharomycotina</taxon>
        <taxon>Pichiomycetes</taxon>
        <taxon>Metschnikowiaceae</taxon>
        <taxon>Candidozyma</taxon>
    </lineage>
</organism>
<reference evidence="18 19" key="1">
    <citation type="journal article" date="2017" name="Clin. Infect. Dis.">
        <title>Simultaneous emergence of multidrug-resistant Candida auris on 3 continents confirmed by whole-genome sequencing and epidemiological analyses.</title>
        <authorList>
            <person name="Lockhart S.R."/>
            <person name="Etienne K.A."/>
            <person name="Vallabhaneni S."/>
            <person name="Farooqi J."/>
            <person name="Chowdhary A."/>
            <person name="Govender N.P."/>
            <person name="Colombo A.L."/>
            <person name="Calvo B."/>
            <person name="Cuomo C.A."/>
            <person name="Desjardins C.A."/>
            <person name="Berkow E.L."/>
            <person name="Castanheira M."/>
            <person name="Magobo R.E."/>
            <person name="Jabeen K."/>
            <person name="Asghar R.J."/>
            <person name="Meis J.F."/>
            <person name="Jackson B."/>
            <person name="Chiller T."/>
            <person name="Litvintseva A.P."/>
        </authorList>
    </citation>
    <scope>NUCLEOTIDE SEQUENCE [LARGE SCALE GENOMIC DNA]</scope>
    <source>
        <strain evidence="18 19">B8441</strain>
    </source>
</reference>
<accession>A0AAW0VKN5</accession>
<evidence type="ECO:0000256" key="16">
    <source>
        <dbReference type="ARBA" id="ARBA00031477"/>
    </source>
</evidence>
<dbReference type="SUPFAM" id="SSF51445">
    <property type="entry name" value="(Trans)glycosidases"/>
    <property type="match status" value="1"/>
</dbReference>
<reference evidence="18 19" key="2">
    <citation type="journal article" date="2018" name="Nat. Commun.">
        <title>Genomic insights into multidrug-resistance, mating and virulence in Candida auris and related emerging species.</title>
        <authorList>
            <person name="Munoz J.F."/>
            <person name="Gade L."/>
            <person name="Chow N.A."/>
            <person name="Loparev V.N."/>
            <person name="Juieng P."/>
            <person name="Berkow E.L."/>
            <person name="Farrer R.A."/>
            <person name="Litvintseva A.P."/>
            <person name="Cuomo C.A."/>
        </authorList>
    </citation>
    <scope>GENOME REANNOTATION</scope>
    <source>
        <strain evidence="18 19">B8441</strain>
    </source>
</reference>
<dbReference type="Pfam" id="PF14702">
    <property type="entry name" value="hGDE_central"/>
    <property type="match status" value="1"/>
</dbReference>
<keyword evidence="12" id="KW-0320">Glycogen biosynthesis</keyword>
<dbReference type="GO" id="GO:0005978">
    <property type="term" value="P:glycogen biosynthetic process"/>
    <property type="evidence" value="ECO:0007669"/>
    <property type="project" value="UniProtKB-KW"/>
</dbReference>
<dbReference type="GO" id="GO:0005980">
    <property type="term" value="P:glycogen catabolic process"/>
    <property type="evidence" value="ECO:0007669"/>
    <property type="project" value="InterPro"/>
</dbReference>
<dbReference type="PANTHER" id="PTHR10569">
    <property type="entry name" value="GLYCOGEN DEBRANCHING ENZYME"/>
    <property type="match status" value="1"/>
</dbReference>
<evidence type="ECO:0000256" key="9">
    <source>
        <dbReference type="ARBA" id="ARBA00022676"/>
    </source>
</evidence>
<dbReference type="InterPro" id="IPR010401">
    <property type="entry name" value="AGL/Gdb1"/>
</dbReference>